<comment type="caution">
    <text evidence="1">The sequence shown here is derived from an EMBL/GenBank/DDBJ whole genome shotgun (WGS) entry which is preliminary data.</text>
</comment>
<protein>
    <recommendedName>
        <fullName evidence="3">Methyltransferase FkbM domain-containing protein</fullName>
    </recommendedName>
</protein>
<organism evidence="1 2">
    <name type="scientific">Symbiodinium microadriaticum</name>
    <name type="common">Dinoflagellate</name>
    <name type="synonym">Zooxanthella microadriatica</name>
    <dbReference type="NCBI Taxonomy" id="2951"/>
    <lineage>
        <taxon>Eukaryota</taxon>
        <taxon>Sar</taxon>
        <taxon>Alveolata</taxon>
        <taxon>Dinophyceae</taxon>
        <taxon>Suessiales</taxon>
        <taxon>Symbiodiniaceae</taxon>
        <taxon>Symbiodinium</taxon>
    </lineage>
</organism>
<dbReference type="EMBL" id="LSRX01000338">
    <property type="protein sequence ID" value="OLQ00145.1"/>
    <property type="molecule type" value="Genomic_DNA"/>
</dbReference>
<evidence type="ECO:0000313" key="2">
    <source>
        <dbReference type="Proteomes" id="UP000186817"/>
    </source>
</evidence>
<gene>
    <name evidence="1" type="ORF">AK812_SmicGene17236</name>
</gene>
<evidence type="ECO:0000313" key="1">
    <source>
        <dbReference type="EMBL" id="OLQ00145.1"/>
    </source>
</evidence>
<dbReference type="AlphaFoldDB" id="A0A1Q9DY76"/>
<dbReference type="Proteomes" id="UP000186817">
    <property type="component" value="Unassembled WGS sequence"/>
</dbReference>
<name>A0A1Q9DY76_SYMMI</name>
<accession>A0A1Q9DY76</accession>
<reference evidence="1 2" key="1">
    <citation type="submission" date="2016-02" db="EMBL/GenBank/DDBJ databases">
        <title>Genome analysis of coral dinoflagellate symbionts highlights evolutionary adaptations to a symbiotic lifestyle.</title>
        <authorList>
            <person name="Aranda M."/>
            <person name="Li Y."/>
            <person name="Liew Y.J."/>
            <person name="Baumgarten S."/>
            <person name="Simakov O."/>
            <person name="Wilson M."/>
            <person name="Piel J."/>
            <person name="Ashoor H."/>
            <person name="Bougouffa S."/>
            <person name="Bajic V.B."/>
            <person name="Ryu T."/>
            <person name="Ravasi T."/>
            <person name="Bayer T."/>
            <person name="Micklem G."/>
            <person name="Kim H."/>
            <person name="Bhak J."/>
            <person name="Lajeunesse T.C."/>
            <person name="Voolstra C.R."/>
        </authorList>
    </citation>
    <scope>NUCLEOTIDE SEQUENCE [LARGE SCALE GENOMIC DNA]</scope>
    <source>
        <strain evidence="1 2">CCMP2467</strain>
    </source>
</reference>
<proteinExistence type="predicted"/>
<dbReference type="OrthoDB" id="410129at2759"/>
<keyword evidence="2" id="KW-1185">Reference proteome</keyword>
<evidence type="ECO:0008006" key="3">
    <source>
        <dbReference type="Google" id="ProtNLM"/>
    </source>
</evidence>
<sequence>MGFNNCRIGVRKKFAVNKLCQWRGLPHPPFWPKARPTEDRCVVLVSQPAPGLVLPGGGRPFQDVLGGSEHPRPLLQGGPIGGWLDAVQCLRLTEHLTAAELHHFHKLFPGATVDETAFESNRLRFRLGQHTPGFVCASSSTAPGQDRQTVDTGAVLWPLAVLLASFGHPISGTFVNIGAGTCEPPDPLYQLLASPQGRGFVGLAVESDRSRLDRCEVAMSQTPARVLPVHMTMDPTAAADQLLPYLKLIFGNAPKPWQLDFLVVDIDGVDCLIVEELLQIMTPKVIHLEIVFHIPPPFRFSLQWHADVSPKLDAEYDVDVLNPASGCSLSYALHKFRPFGYHLLRLTPNDVILVHQSIASSVERGLQLKLPQDEFECYRNSTLWLQMPADYVREWFFAKHPSAAIGHIWSNLSSLSKEEPITCERGKRDLLATGQLVRLTPLLWKFAPIRIALGRDRPAECAFHPGLLVPSYCRTGGPLGAKATVELTRGRPVMQDVFTGGV</sequence>